<dbReference type="Proteomes" id="UP001157109">
    <property type="component" value="Unassembled WGS sequence"/>
</dbReference>
<dbReference type="Gene3D" id="3.30.70.1280">
    <property type="entry name" value="SP0830-like domains"/>
    <property type="match status" value="1"/>
</dbReference>
<evidence type="ECO:0000313" key="2">
    <source>
        <dbReference type="Proteomes" id="UP001157109"/>
    </source>
</evidence>
<protein>
    <recommendedName>
        <fullName evidence="3">DUF1697 domain-containing protein</fullName>
    </recommendedName>
</protein>
<gene>
    <name evidence="1" type="ORF">GCM10025862_37830</name>
</gene>
<dbReference type="SUPFAM" id="SSF160379">
    <property type="entry name" value="SP0830-like"/>
    <property type="match status" value="1"/>
</dbReference>
<keyword evidence="2" id="KW-1185">Reference proteome</keyword>
<evidence type="ECO:0008006" key="3">
    <source>
        <dbReference type="Google" id="ProtNLM"/>
    </source>
</evidence>
<reference evidence="2" key="1">
    <citation type="journal article" date="2019" name="Int. J. Syst. Evol. Microbiol.">
        <title>The Global Catalogue of Microorganisms (GCM) 10K type strain sequencing project: providing services to taxonomists for standard genome sequencing and annotation.</title>
        <authorList>
            <consortium name="The Broad Institute Genomics Platform"/>
            <consortium name="The Broad Institute Genome Sequencing Center for Infectious Disease"/>
            <person name="Wu L."/>
            <person name="Ma J."/>
        </authorList>
    </citation>
    <scope>NUCLEOTIDE SEQUENCE [LARGE SCALE GENOMIC DNA]</scope>
    <source>
        <strain evidence="2">NBRC 105830</strain>
    </source>
</reference>
<comment type="caution">
    <text evidence="1">The sequence shown here is derived from an EMBL/GenBank/DDBJ whole genome shotgun (WGS) entry which is preliminary data.</text>
</comment>
<dbReference type="Pfam" id="PF08002">
    <property type="entry name" value="DUF1697"/>
    <property type="match status" value="1"/>
</dbReference>
<organism evidence="1 2">
    <name type="scientific">Arsenicicoccus piscis</name>
    <dbReference type="NCBI Taxonomy" id="673954"/>
    <lineage>
        <taxon>Bacteria</taxon>
        <taxon>Bacillati</taxon>
        <taxon>Actinomycetota</taxon>
        <taxon>Actinomycetes</taxon>
        <taxon>Micrococcales</taxon>
        <taxon>Intrasporangiaceae</taxon>
        <taxon>Arsenicicoccus</taxon>
    </lineage>
</organism>
<accession>A0ABQ6HTN7</accession>
<dbReference type="RefSeq" id="WP_284284967.1">
    <property type="nucleotide sequence ID" value="NZ_BSUJ01000001.1"/>
</dbReference>
<sequence>MTGRVVLQWLMTTHVVLLRGINLGKTNRVPMARLRQVLTDAGCTRVRTLIASGNVVLDHPGKPDAVSALVHDAIADEWGLDIPALTRTAASLRKVLAHNPIDGADQDPKHYAVTFLSTPAPAATLEPLGLDADPSPFPGEHAVLTRGELYTWTPEGIHKSRLLRALGRLPALHGTARNWDTVRRLADLAEEGD</sequence>
<proteinExistence type="predicted"/>
<dbReference type="PANTHER" id="PTHR36439">
    <property type="entry name" value="BLL4334 PROTEIN"/>
    <property type="match status" value="1"/>
</dbReference>
<evidence type="ECO:0000313" key="1">
    <source>
        <dbReference type="EMBL" id="GMA21762.1"/>
    </source>
</evidence>
<dbReference type="EMBL" id="BSUJ01000001">
    <property type="protein sequence ID" value="GMA21762.1"/>
    <property type="molecule type" value="Genomic_DNA"/>
</dbReference>
<dbReference type="PIRSF" id="PIRSF008502">
    <property type="entry name" value="UCP008502"/>
    <property type="match status" value="1"/>
</dbReference>
<dbReference type="InterPro" id="IPR012545">
    <property type="entry name" value="DUF1697"/>
</dbReference>
<name>A0ABQ6HTN7_9MICO</name>
<dbReference type="PANTHER" id="PTHR36439:SF1">
    <property type="entry name" value="DUF1697 DOMAIN-CONTAINING PROTEIN"/>
    <property type="match status" value="1"/>
</dbReference>